<keyword evidence="2" id="KW-0902">Two-component regulatory system</keyword>
<dbReference type="Pfam" id="PF00072">
    <property type="entry name" value="Response_reg"/>
    <property type="match status" value="1"/>
</dbReference>
<comment type="caution">
    <text evidence="7">The sequence shown here is derived from an EMBL/GenBank/DDBJ whole genome shotgun (WGS) entry which is preliminary data.</text>
</comment>
<dbReference type="InterPro" id="IPR001789">
    <property type="entry name" value="Sig_transdc_resp-reg_receiver"/>
</dbReference>
<feature type="domain" description="CBS" evidence="6">
    <location>
        <begin position="257"/>
        <end position="315"/>
    </location>
</feature>
<feature type="domain" description="Response regulatory" evidence="5">
    <location>
        <begin position="15"/>
        <end position="129"/>
    </location>
</feature>
<evidence type="ECO:0000313" key="8">
    <source>
        <dbReference type="Proteomes" id="UP000265882"/>
    </source>
</evidence>
<dbReference type="InterPro" id="IPR000644">
    <property type="entry name" value="CBS_dom"/>
</dbReference>
<dbReference type="Gene3D" id="3.40.50.2300">
    <property type="match status" value="1"/>
</dbReference>
<proteinExistence type="predicted"/>
<accession>A0A3A4NDJ4</accession>
<evidence type="ECO:0000313" key="7">
    <source>
        <dbReference type="EMBL" id="RJP17512.1"/>
    </source>
</evidence>
<evidence type="ECO:0000256" key="2">
    <source>
        <dbReference type="ARBA" id="ARBA00023012"/>
    </source>
</evidence>
<dbReference type="InterPro" id="IPR050595">
    <property type="entry name" value="Bact_response_regulator"/>
</dbReference>
<gene>
    <name evidence="7" type="ORF">C4520_16225</name>
</gene>
<dbReference type="InterPro" id="IPR046342">
    <property type="entry name" value="CBS_dom_sf"/>
</dbReference>
<dbReference type="SUPFAM" id="SSF52172">
    <property type="entry name" value="CheY-like"/>
    <property type="match status" value="1"/>
</dbReference>
<evidence type="ECO:0000259" key="5">
    <source>
        <dbReference type="PROSITE" id="PS50110"/>
    </source>
</evidence>
<feature type="domain" description="CBS" evidence="6">
    <location>
        <begin position="146"/>
        <end position="219"/>
    </location>
</feature>
<dbReference type="SMART" id="SM00448">
    <property type="entry name" value="REC"/>
    <property type="match status" value="1"/>
</dbReference>
<feature type="modified residue" description="4-aspartylphosphate" evidence="3">
    <location>
        <position position="64"/>
    </location>
</feature>
<dbReference type="PROSITE" id="PS51371">
    <property type="entry name" value="CBS"/>
    <property type="match status" value="2"/>
</dbReference>
<dbReference type="GO" id="GO:0000160">
    <property type="term" value="P:phosphorelay signal transduction system"/>
    <property type="evidence" value="ECO:0007669"/>
    <property type="project" value="UniProtKB-KW"/>
</dbReference>
<keyword evidence="4" id="KW-0129">CBS domain</keyword>
<name>A0A3A4NDJ4_ABYX5</name>
<dbReference type="SUPFAM" id="SSF54631">
    <property type="entry name" value="CBS-domain pair"/>
    <property type="match status" value="1"/>
</dbReference>
<dbReference type="AlphaFoldDB" id="A0A3A4NDJ4"/>
<dbReference type="Proteomes" id="UP000265882">
    <property type="component" value="Unassembled WGS sequence"/>
</dbReference>
<dbReference type="PROSITE" id="PS50110">
    <property type="entry name" value="RESPONSE_REGULATORY"/>
    <property type="match status" value="1"/>
</dbReference>
<dbReference type="EMBL" id="QZKU01000114">
    <property type="protein sequence ID" value="RJP17512.1"/>
    <property type="molecule type" value="Genomic_DNA"/>
</dbReference>
<dbReference type="InterPro" id="IPR011006">
    <property type="entry name" value="CheY-like_superfamily"/>
</dbReference>
<organism evidence="7 8">
    <name type="scientific">Abyssobacteria bacterium (strain SURF_5)</name>
    <dbReference type="NCBI Taxonomy" id="2093360"/>
    <lineage>
        <taxon>Bacteria</taxon>
        <taxon>Pseudomonadati</taxon>
        <taxon>Candidatus Hydrogenedentota</taxon>
        <taxon>Candidatus Abyssobacteria</taxon>
    </lineage>
</organism>
<evidence type="ECO:0000259" key="6">
    <source>
        <dbReference type="PROSITE" id="PS51371"/>
    </source>
</evidence>
<keyword evidence="1 3" id="KW-0597">Phosphoprotein</keyword>
<dbReference type="Pfam" id="PF00571">
    <property type="entry name" value="CBS"/>
    <property type="match status" value="2"/>
</dbReference>
<evidence type="ECO:0000256" key="4">
    <source>
        <dbReference type="PROSITE-ProRule" id="PRU00703"/>
    </source>
</evidence>
<evidence type="ECO:0000256" key="1">
    <source>
        <dbReference type="ARBA" id="ARBA00022553"/>
    </source>
</evidence>
<evidence type="ECO:0000256" key="3">
    <source>
        <dbReference type="PROSITE-ProRule" id="PRU00169"/>
    </source>
</evidence>
<dbReference type="Gene3D" id="3.10.580.10">
    <property type="entry name" value="CBS-domain"/>
    <property type="match status" value="1"/>
</dbReference>
<dbReference type="SMART" id="SM00116">
    <property type="entry name" value="CBS"/>
    <property type="match status" value="2"/>
</dbReference>
<sequence length="342" mass="38119">MRERSAGMEEEKGIQVLIVDDEDRFRVTTAATLKKRGFAVKAAASGIEAIEELKKSEVDVVILDIKMPSMDGHQTLRELKKLKPNLEVIMLTGYGSLGSALADRRRGVFAFLTKPCSIDFLAERIEEAFAKKKGVPEYSRRARDIMVPFFALMSRVRADQSVAEAVDVVLQFFDEPFREGKPHDSLHRPILVTDEEERVIGVISFSDLLRALQEPCAGLMEKDSLSSHSIYLEASSYVGGFATMVRENASRTVRGLLPPKPTTIDENAELMEATEKILSLKVTNLLVVDQNVPVGVLREKDLFLEMAKIIKDHQMEPQATPKAGLEGVCPSLFDTMKTTHVR</sequence>
<protein>
    <submittedName>
        <fullName evidence="7">Response regulator</fullName>
    </submittedName>
</protein>
<reference evidence="7 8" key="1">
    <citation type="journal article" date="2017" name="ISME J.">
        <title>Energy and carbon metabolisms in a deep terrestrial subsurface fluid microbial community.</title>
        <authorList>
            <person name="Momper L."/>
            <person name="Jungbluth S.P."/>
            <person name="Lee M.D."/>
            <person name="Amend J.P."/>
        </authorList>
    </citation>
    <scope>NUCLEOTIDE SEQUENCE [LARGE SCALE GENOMIC DNA]</scope>
    <source>
        <strain evidence="7">SURF_5</strain>
    </source>
</reference>
<dbReference type="PANTHER" id="PTHR44591">
    <property type="entry name" value="STRESS RESPONSE REGULATOR PROTEIN 1"/>
    <property type="match status" value="1"/>
</dbReference>
<dbReference type="PANTHER" id="PTHR44591:SF14">
    <property type="entry name" value="PROTEIN PILG"/>
    <property type="match status" value="1"/>
</dbReference>
<dbReference type="CDD" id="cd00156">
    <property type="entry name" value="REC"/>
    <property type="match status" value="1"/>
</dbReference>